<evidence type="ECO:0000256" key="1">
    <source>
        <dbReference type="SAM" id="MobiDB-lite"/>
    </source>
</evidence>
<accession>S8AFQ4</accession>
<reference evidence="2 3" key="1">
    <citation type="journal article" date="2013" name="PLoS Genet.">
        <title>Genomic mechanisms accounting for the adaptation to parasitism in nematode-trapping fungi.</title>
        <authorList>
            <person name="Meerupati T."/>
            <person name="Andersson K.M."/>
            <person name="Friman E."/>
            <person name="Kumar D."/>
            <person name="Tunlid A."/>
            <person name="Ahren D."/>
        </authorList>
    </citation>
    <scope>NUCLEOTIDE SEQUENCE [LARGE SCALE GENOMIC DNA]</scope>
    <source>
        <strain evidence="2 3">CBS 200.50</strain>
    </source>
</reference>
<protein>
    <submittedName>
        <fullName evidence="2">Uncharacterized protein</fullName>
    </submittedName>
</protein>
<evidence type="ECO:0000313" key="3">
    <source>
        <dbReference type="Proteomes" id="UP000015100"/>
    </source>
</evidence>
<feature type="region of interest" description="Disordered" evidence="1">
    <location>
        <begin position="386"/>
        <end position="406"/>
    </location>
</feature>
<keyword evidence="3" id="KW-1185">Reference proteome</keyword>
<comment type="caution">
    <text evidence="2">The sequence shown here is derived from an EMBL/GenBank/DDBJ whole genome shotgun (WGS) entry which is preliminary data.</text>
</comment>
<evidence type="ECO:0000313" key="2">
    <source>
        <dbReference type="EMBL" id="EPS39991.1"/>
    </source>
</evidence>
<feature type="region of interest" description="Disordered" evidence="1">
    <location>
        <begin position="314"/>
        <end position="348"/>
    </location>
</feature>
<gene>
    <name evidence="2" type="ORF">H072_6355</name>
</gene>
<dbReference type="HOGENOM" id="CLU_606931_0_0_1"/>
<dbReference type="AlphaFoldDB" id="S8AFQ4"/>
<reference evidence="3" key="2">
    <citation type="submission" date="2013-04" db="EMBL/GenBank/DDBJ databases">
        <title>Genomic mechanisms accounting for the adaptation to parasitism in nematode-trapping fungi.</title>
        <authorList>
            <person name="Ahren D.G."/>
        </authorList>
    </citation>
    <scope>NUCLEOTIDE SEQUENCE [LARGE SCALE GENOMIC DNA]</scope>
    <source>
        <strain evidence="3">CBS 200.50</strain>
    </source>
</reference>
<sequence length="451" mass="52067">MVILLDPNNLEGIHLVDVRGLEDDPLRRGSVISIDPEDPAVNVRPIVKDMGGPKTGPGVYVWLRNPRDITFPKVTEFIPGRITKVVDPNGYLGRLDDKQTAFYHYFRELIERRVTPFSEDITDKFLKNVESILAAQELEGAGLKKYKRVPKQKRSGWDTKKERKEVLQWLGETVDAYRATNPPFTNIDDEEYPEYVEYGDGILSDRGFLRKDLLEEFDRAYNADNSEITRPDIRRPLEVEDAFKFIDPNDNQISASNRRRRKAKSKYPDINRIIPTIFGNTDINIPNTKNIIQQEPEMKNLPVLLPEDPLPNIYIDNEQRPDSSELTSEIQEHLRTLPPSDPQPSSPAKILDTVPADNLAESSLLENWRPRWFGDEDEEYLQQFLISSTSTGRRRPPPRESAPRMADFVELPALESTAERVEDILRIENEEERPLSFEGYLDSRNTRNRDR</sequence>
<dbReference type="OrthoDB" id="5330436at2759"/>
<organism evidence="2 3">
    <name type="scientific">Dactylellina haptotyla (strain CBS 200.50)</name>
    <name type="common">Nematode-trapping fungus</name>
    <name type="synonym">Monacrosporium haptotylum</name>
    <dbReference type="NCBI Taxonomy" id="1284197"/>
    <lineage>
        <taxon>Eukaryota</taxon>
        <taxon>Fungi</taxon>
        <taxon>Dikarya</taxon>
        <taxon>Ascomycota</taxon>
        <taxon>Pezizomycotina</taxon>
        <taxon>Orbiliomycetes</taxon>
        <taxon>Orbiliales</taxon>
        <taxon>Orbiliaceae</taxon>
        <taxon>Dactylellina</taxon>
    </lineage>
</organism>
<dbReference type="Proteomes" id="UP000015100">
    <property type="component" value="Unassembled WGS sequence"/>
</dbReference>
<dbReference type="EMBL" id="AQGS01000443">
    <property type="protein sequence ID" value="EPS39991.1"/>
    <property type="molecule type" value="Genomic_DNA"/>
</dbReference>
<name>S8AFQ4_DACHA</name>
<proteinExistence type="predicted"/>